<evidence type="ECO:0000313" key="2">
    <source>
        <dbReference type="EMBL" id="VDC95974.1"/>
    </source>
</evidence>
<organism evidence="2">
    <name type="scientific">Brassica campestris</name>
    <name type="common">Field mustard</name>
    <dbReference type="NCBI Taxonomy" id="3711"/>
    <lineage>
        <taxon>Eukaryota</taxon>
        <taxon>Viridiplantae</taxon>
        <taxon>Streptophyta</taxon>
        <taxon>Embryophyta</taxon>
        <taxon>Tracheophyta</taxon>
        <taxon>Spermatophyta</taxon>
        <taxon>Magnoliopsida</taxon>
        <taxon>eudicotyledons</taxon>
        <taxon>Gunneridae</taxon>
        <taxon>Pentapetalae</taxon>
        <taxon>rosids</taxon>
        <taxon>malvids</taxon>
        <taxon>Brassicales</taxon>
        <taxon>Brassicaceae</taxon>
        <taxon>Brassiceae</taxon>
        <taxon>Brassica</taxon>
    </lineage>
</organism>
<dbReference type="EMBL" id="LR031574">
    <property type="protein sequence ID" value="VDC95974.1"/>
    <property type="molecule type" value="Genomic_DNA"/>
</dbReference>
<name>A0A3P6B9T3_BRACM</name>
<sequence length="44" mass="5335">MSSYSDYVSIESWKYFSETTMLIFDETILTKTEVRFHVRLAPRR</sequence>
<protein>
    <submittedName>
        <fullName evidence="1">Uncharacterized protein</fullName>
    </submittedName>
</protein>
<proteinExistence type="predicted"/>
<dbReference type="AlphaFoldDB" id="A0A3P6B9T3"/>
<gene>
    <name evidence="2" type="ORF">BRAA07T28284Z</name>
    <name evidence="1" type="ORF">BRAPAZ1V2_A07P05620.2</name>
</gene>
<evidence type="ECO:0000313" key="1">
    <source>
        <dbReference type="EMBL" id="CAG7900918.1"/>
    </source>
</evidence>
<dbReference type="Proteomes" id="UP000694005">
    <property type="component" value="Chromosome A07"/>
</dbReference>
<dbReference type="Gramene" id="A07p05620.2_BraZ1">
    <property type="protein sequence ID" value="A07p05620.2_BraZ1.CDS"/>
    <property type="gene ID" value="A07g05620.2_BraZ1"/>
</dbReference>
<accession>A0A3P6B9T3</accession>
<dbReference type="EMBL" id="LS974623">
    <property type="protein sequence ID" value="CAG7900918.1"/>
    <property type="molecule type" value="Genomic_DNA"/>
</dbReference>
<reference evidence="2" key="1">
    <citation type="submission" date="2018-11" db="EMBL/GenBank/DDBJ databases">
        <authorList>
            <consortium name="Genoscope - CEA"/>
            <person name="William W."/>
        </authorList>
    </citation>
    <scope>NUCLEOTIDE SEQUENCE</scope>
</reference>